<dbReference type="PROSITE" id="PS50893">
    <property type="entry name" value="ABC_TRANSPORTER_2"/>
    <property type="match status" value="2"/>
</dbReference>
<dbReference type="InterPro" id="IPR003593">
    <property type="entry name" value="AAA+_ATPase"/>
</dbReference>
<evidence type="ECO:0000313" key="11">
    <source>
        <dbReference type="Proteomes" id="UP000321805"/>
    </source>
</evidence>
<dbReference type="PROSITE" id="PS00211">
    <property type="entry name" value="ABC_TRANSPORTER_1"/>
    <property type="match status" value="1"/>
</dbReference>
<evidence type="ECO:0000259" key="9">
    <source>
        <dbReference type="PROSITE" id="PS50893"/>
    </source>
</evidence>
<dbReference type="CDD" id="cd03216">
    <property type="entry name" value="ABC_Carb_Monos_I"/>
    <property type="match status" value="1"/>
</dbReference>
<dbReference type="EMBL" id="CP042430">
    <property type="protein sequence ID" value="QEC48098.1"/>
    <property type="molecule type" value="Genomic_DNA"/>
</dbReference>
<accession>A0A5B8U5I1</accession>
<gene>
    <name evidence="10" type="ORF">FSW04_11305</name>
</gene>
<protein>
    <submittedName>
        <fullName evidence="10">Sugar ABC transporter ATP-binding protein</fullName>
    </submittedName>
</protein>
<keyword evidence="1" id="KW-0813">Transport</keyword>
<dbReference type="SMART" id="SM00382">
    <property type="entry name" value="AAA"/>
    <property type="match status" value="2"/>
</dbReference>
<dbReference type="KEGG" id="bsol:FSW04_11305"/>
<reference evidence="10 11" key="1">
    <citation type="journal article" date="2018" name="J. Microbiol.">
        <title>Baekduia soli gen. nov., sp. nov., a novel bacterium isolated from the soil of Baekdu Mountain and proposal of a novel family name, Baekduiaceae fam. nov.</title>
        <authorList>
            <person name="An D.S."/>
            <person name="Siddiqi M.Z."/>
            <person name="Kim K.H."/>
            <person name="Yu H.S."/>
            <person name="Im W.T."/>
        </authorList>
    </citation>
    <scope>NUCLEOTIDE SEQUENCE [LARGE SCALE GENOMIC DNA]</scope>
    <source>
        <strain evidence="10 11">BR7-21</strain>
    </source>
</reference>
<dbReference type="InterPro" id="IPR017871">
    <property type="entry name" value="ABC_transporter-like_CS"/>
</dbReference>
<evidence type="ECO:0000256" key="5">
    <source>
        <dbReference type="ARBA" id="ARBA00022741"/>
    </source>
</evidence>
<keyword evidence="8" id="KW-0472">Membrane</keyword>
<evidence type="ECO:0000256" key="6">
    <source>
        <dbReference type="ARBA" id="ARBA00022840"/>
    </source>
</evidence>
<keyword evidence="6 10" id="KW-0067">ATP-binding</keyword>
<name>A0A5B8U5I1_9ACTN</name>
<evidence type="ECO:0000313" key="10">
    <source>
        <dbReference type="EMBL" id="QEC48098.1"/>
    </source>
</evidence>
<evidence type="ECO:0000256" key="8">
    <source>
        <dbReference type="ARBA" id="ARBA00023136"/>
    </source>
</evidence>
<dbReference type="RefSeq" id="WP_146919278.1">
    <property type="nucleotide sequence ID" value="NZ_CP042430.1"/>
</dbReference>
<sequence length="519" mass="56090">MTEETQAAVADDDFGTPEIDAVKAIEVRALTKRYPGVVALDHADVTVPGGSILGLLGKNGAGKSTLIKVLAGVTQPDEGEILVDGEAVHIHSPHDAAALGFAFVHQEMADVPNLSVAENIGLGLGYPKVGGLVKRRELRNWARAVLDRLEAPIDPRATLSSLSVAERRLVMIARGLAANARLFVLDEPTASLTEDEIDHLHKVLRTLRDHGVAVVYVSHRLDEIFAITDRVTVMRDGQTVYTDDTKNLDKAAMIAQITGSAARPEQRQRHIMAGDASELLRVEGFSSPGVVEDAGFTLRKGELLGVAGLVGAGRTELMRLIFGADHAASGKVFIRGEEVAIKSPRDAMRAGMALLPEDRKGQGAVLDFSVRKNITLTNMSKFRLAKGVPLPVERRERSTTRDLVQRLKIKVANSEHPTRFLSGGNQQKVVLAKWLGSNADIFIFDEPTHGIDVEGKEEIYDLMSELAASGKGVIFISSEFTELVGACNRVLVMRDGRLVSELEGDAITDAALVELCYSH</sequence>
<evidence type="ECO:0000256" key="7">
    <source>
        <dbReference type="ARBA" id="ARBA00022967"/>
    </source>
</evidence>
<dbReference type="InterPro" id="IPR003439">
    <property type="entry name" value="ABC_transporter-like_ATP-bd"/>
</dbReference>
<organism evidence="10 11">
    <name type="scientific">Baekduia soli</name>
    <dbReference type="NCBI Taxonomy" id="496014"/>
    <lineage>
        <taxon>Bacteria</taxon>
        <taxon>Bacillati</taxon>
        <taxon>Actinomycetota</taxon>
        <taxon>Thermoleophilia</taxon>
        <taxon>Solirubrobacterales</taxon>
        <taxon>Baekduiaceae</taxon>
        <taxon>Baekduia</taxon>
    </lineage>
</organism>
<evidence type="ECO:0000256" key="4">
    <source>
        <dbReference type="ARBA" id="ARBA00022737"/>
    </source>
</evidence>
<dbReference type="AlphaFoldDB" id="A0A5B8U5I1"/>
<keyword evidence="2" id="KW-1003">Cell membrane</keyword>
<feature type="domain" description="ABC transporter" evidence="9">
    <location>
        <begin position="25"/>
        <end position="261"/>
    </location>
</feature>
<evidence type="ECO:0000256" key="2">
    <source>
        <dbReference type="ARBA" id="ARBA00022475"/>
    </source>
</evidence>
<dbReference type="CDD" id="cd03215">
    <property type="entry name" value="ABC_Carb_Monos_II"/>
    <property type="match status" value="1"/>
</dbReference>
<dbReference type="PANTHER" id="PTHR43790">
    <property type="entry name" value="CARBOHYDRATE TRANSPORT ATP-BINDING PROTEIN MG119-RELATED"/>
    <property type="match status" value="1"/>
</dbReference>
<evidence type="ECO:0000256" key="1">
    <source>
        <dbReference type="ARBA" id="ARBA00022448"/>
    </source>
</evidence>
<feature type="domain" description="ABC transporter" evidence="9">
    <location>
        <begin position="271"/>
        <end position="515"/>
    </location>
</feature>
<keyword evidence="3" id="KW-0762">Sugar transport</keyword>
<keyword evidence="11" id="KW-1185">Reference proteome</keyword>
<dbReference type="SUPFAM" id="SSF52540">
    <property type="entry name" value="P-loop containing nucleoside triphosphate hydrolases"/>
    <property type="match status" value="2"/>
</dbReference>
<dbReference type="InterPro" id="IPR027417">
    <property type="entry name" value="P-loop_NTPase"/>
</dbReference>
<dbReference type="GO" id="GO:0005524">
    <property type="term" value="F:ATP binding"/>
    <property type="evidence" value="ECO:0007669"/>
    <property type="project" value="UniProtKB-KW"/>
</dbReference>
<dbReference type="Proteomes" id="UP000321805">
    <property type="component" value="Chromosome"/>
</dbReference>
<keyword evidence="7" id="KW-1278">Translocase</keyword>
<proteinExistence type="predicted"/>
<dbReference type="InterPro" id="IPR050107">
    <property type="entry name" value="ABC_carbohydrate_import_ATPase"/>
</dbReference>
<dbReference type="Gene3D" id="3.40.50.300">
    <property type="entry name" value="P-loop containing nucleotide triphosphate hydrolases"/>
    <property type="match status" value="2"/>
</dbReference>
<dbReference type="Pfam" id="PF00005">
    <property type="entry name" value="ABC_tran"/>
    <property type="match status" value="2"/>
</dbReference>
<dbReference type="GO" id="GO:0016887">
    <property type="term" value="F:ATP hydrolysis activity"/>
    <property type="evidence" value="ECO:0007669"/>
    <property type="project" value="InterPro"/>
</dbReference>
<dbReference type="PANTHER" id="PTHR43790:SF3">
    <property type="entry name" value="D-ALLOSE IMPORT ATP-BINDING PROTEIN ALSA-RELATED"/>
    <property type="match status" value="1"/>
</dbReference>
<dbReference type="OrthoDB" id="7757085at2"/>
<evidence type="ECO:0000256" key="3">
    <source>
        <dbReference type="ARBA" id="ARBA00022597"/>
    </source>
</evidence>
<keyword evidence="4" id="KW-0677">Repeat</keyword>
<keyword evidence="5" id="KW-0547">Nucleotide-binding</keyword>